<comment type="caution">
    <text evidence="2">The sequence shown here is derived from an EMBL/GenBank/DDBJ whole genome shotgun (WGS) entry which is preliminary data.</text>
</comment>
<evidence type="ECO:0000313" key="3">
    <source>
        <dbReference type="Proteomes" id="UP000660611"/>
    </source>
</evidence>
<protein>
    <recommendedName>
        <fullName evidence="4">Pilus assembly protein</fullName>
    </recommendedName>
</protein>
<organism evidence="2 3">
    <name type="scientific">Dactylosporangium siamense</name>
    <dbReference type="NCBI Taxonomy" id="685454"/>
    <lineage>
        <taxon>Bacteria</taxon>
        <taxon>Bacillati</taxon>
        <taxon>Actinomycetota</taxon>
        <taxon>Actinomycetes</taxon>
        <taxon>Micromonosporales</taxon>
        <taxon>Micromonosporaceae</taxon>
        <taxon>Dactylosporangium</taxon>
    </lineage>
</organism>
<gene>
    <name evidence="2" type="ORF">Dsi01nite_058860</name>
</gene>
<name>A0A919UDP8_9ACTN</name>
<dbReference type="Proteomes" id="UP000660611">
    <property type="component" value="Unassembled WGS sequence"/>
</dbReference>
<dbReference type="InterPro" id="IPR049790">
    <property type="entry name" value="Rv3655c/TadE"/>
</dbReference>
<keyword evidence="1" id="KW-1133">Transmembrane helix</keyword>
<evidence type="ECO:0008006" key="4">
    <source>
        <dbReference type="Google" id="ProtNLM"/>
    </source>
</evidence>
<keyword evidence="1" id="KW-0812">Transmembrane</keyword>
<sequence length="136" mass="14486">MRSDRDRGARRGGPWRRRSWTFRSGRADDRGSATVEFAVALPGVVVLLLIFLAGWSASAAKVRLTDAAGLAARAAARGEPESTGRGAMPPGVTISVQRDGDLVRVTVRQRVGLGPLPSITLREEAVALVEPESEDP</sequence>
<keyword evidence="1" id="KW-0472">Membrane</keyword>
<dbReference type="AlphaFoldDB" id="A0A919UDP8"/>
<evidence type="ECO:0000256" key="1">
    <source>
        <dbReference type="SAM" id="Phobius"/>
    </source>
</evidence>
<reference evidence="2" key="1">
    <citation type="submission" date="2021-01" db="EMBL/GenBank/DDBJ databases">
        <title>Whole genome shotgun sequence of Dactylosporangium siamense NBRC 106093.</title>
        <authorList>
            <person name="Komaki H."/>
            <person name="Tamura T."/>
        </authorList>
    </citation>
    <scope>NUCLEOTIDE SEQUENCE</scope>
    <source>
        <strain evidence="2">NBRC 106093</strain>
    </source>
</reference>
<feature type="transmembrane region" description="Helical" evidence="1">
    <location>
        <begin position="33"/>
        <end position="55"/>
    </location>
</feature>
<accession>A0A919UDP8</accession>
<dbReference type="NCBIfam" id="NF041390">
    <property type="entry name" value="TadE_Rv3655c"/>
    <property type="match status" value="1"/>
</dbReference>
<dbReference type="EMBL" id="BONQ01000088">
    <property type="protein sequence ID" value="GIG47845.1"/>
    <property type="molecule type" value="Genomic_DNA"/>
</dbReference>
<evidence type="ECO:0000313" key="2">
    <source>
        <dbReference type="EMBL" id="GIG47845.1"/>
    </source>
</evidence>
<proteinExistence type="predicted"/>
<keyword evidence="3" id="KW-1185">Reference proteome</keyword>